<reference evidence="2" key="1">
    <citation type="journal article" date="2019" name="Int. J. Syst. Evol. Microbiol.">
        <title>The Global Catalogue of Microorganisms (GCM) 10K type strain sequencing project: providing services to taxonomists for standard genome sequencing and annotation.</title>
        <authorList>
            <consortium name="The Broad Institute Genomics Platform"/>
            <consortium name="The Broad Institute Genome Sequencing Center for Infectious Disease"/>
            <person name="Wu L."/>
            <person name="Ma J."/>
        </authorList>
    </citation>
    <scope>NUCLEOTIDE SEQUENCE [LARGE SCALE GENOMIC DNA]</scope>
    <source>
        <strain evidence="2">NBRC 106310</strain>
    </source>
</reference>
<gene>
    <name evidence="1" type="ORF">GCM10025863_13180</name>
</gene>
<dbReference type="RefSeq" id="WP_286302570.1">
    <property type="nucleotide sequence ID" value="NZ_AP027728.1"/>
</dbReference>
<accession>A0ABN6X1Z4</accession>
<dbReference type="EMBL" id="AP027728">
    <property type="protein sequence ID" value="BDZ38704.1"/>
    <property type="molecule type" value="Genomic_DNA"/>
</dbReference>
<sequence>MTPQAAFAGHADGSIMLFPPTWVTLHALREYRTVDDALAAVREPAYFTTRMGTEERVPLAIWGGDEAHADEPGPPGARHRLWMGEPPWRYERS</sequence>
<evidence type="ECO:0000313" key="1">
    <source>
        <dbReference type="EMBL" id="BDZ38704.1"/>
    </source>
</evidence>
<protein>
    <submittedName>
        <fullName evidence="1">Uncharacterized protein</fullName>
    </submittedName>
</protein>
<evidence type="ECO:0000313" key="2">
    <source>
        <dbReference type="Proteomes" id="UP001321543"/>
    </source>
</evidence>
<dbReference type="Gene3D" id="3.90.79.10">
    <property type="entry name" value="Nucleoside Triphosphate Pyrophosphohydrolase"/>
    <property type="match status" value="1"/>
</dbReference>
<dbReference type="Proteomes" id="UP001321543">
    <property type="component" value="Chromosome"/>
</dbReference>
<name>A0ABN6X1Z4_9MICO</name>
<organism evidence="1 2">
    <name type="scientific">Microbacterium suwonense</name>
    <dbReference type="NCBI Taxonomy" id="683047"/>
    <lineage>
        <taxon>Bacteria</taxon>
        <taxon>Bacillati</taxon>
        <taxon>Actinomycetota</taxon>
        <taxon>Actinomycetes</taxon>
        <taxon>Micrococcales</taxon>
        <taxon>Microbacteriaceae</taxon>
        <taxon>Microbacterium</taxon>
    </lineage>
</organism>
<keyword evidence="2" id="KW-1185">Reference proteome</keyword>
<proteinExistence type="predicted"/>